<dbReference type="Proteomes" id="UP000177169">
    <property type="component" value="Unassembled WGS sequence"/>
</dbReference>
<proteinExistence type="predicted"/>
<evidence type="ECO:0000313" key="1">
    <source>
        <dbReference type="EMBL" id="OGM33160.1"/>
    </source>
</evidence>
<protein>
    <recommendedName>
        <fullName evidence="3">DUF4258 domain-containing protein</fullName>
    </recommendedName>
</protein>
<dbReference type="EMBL" id="MGGR01000021">
    <property type="protein sequence ID" value="OGM33160.1"/>
    <property type="molecule type" value="Genomic_DNA"/>
</dbReference>
<dbReference type="STRING" id="1802505.A3D01_04455"/>
<gene>
    <name evidence="1" type="ORF">A3D01_04455</name>
</gene>
<dbReference type="InterPro" id="IPR025354">
    <property type="entry name" value="DUF4258"/>
</dbReference>
<evidence type="ECO:0000313" key="2">
    <source>
        <dbReference type="Proteomes" id="UP000177169"/>
    </source>
</evidence>
<accession>A0A1F7Z136</accession>
<reference evidence="1 2" key="1">
    <citation type="journal article" date="2016" name="Nat. Commun.">
        <title>Thousands of microbial genomes shed light on interconnected biogeochemical processes in an aquifer system.</title>
        <authorList>
            <person name="Anantharaman K."/>
            <person name="Brown C.T."/>
            <person name="Hug L.A."/>
            <person name="Sharon I."/>
            <person name="Castelle C.J."/>
            <person name="Probst A.J."/>
            <person name="Thomas B.C."/>
            <person name="Singh A."/>
            <person name="Wilkins M.J."/>
            <person name="Karaoz U."/>
            <person name="Brodie E.L."/>
            <person name="Williams K.H."/>
            <person name="Hubbard S.S."/>
            <person name="Banfield J.F."/>
        </authorList>
    </citation>
    <scope>NUCLEOTIDE SEQUENCE [LARGE SCALE GENOMIC DNA]</scope>
</reference>
<name>A0A1F7Z136_9BACT</name>
<dbReference type="Pfam" id="PF14076">
    <property type="entry name" value="DUF4258"/>
    <property type="match status" value="1"/>
</dbReference>
<dbReference type="AlphaFoldDB" id="A0A1F7Z136"/>
<organism evidence="1 2">
    <name type="scientific">Candidatus Woesebacteria bacterium RIFCSPHIGHO2_02_FULL_39_13</name>
    <dbReference type="NCBI Taxonomy" id="1802505"/>
    <lineage>
        <taxon>Bacteria</taxon>
        <taxon>Candidatus Woeseibacteriota</taxon>
    </lineage>
</organism>
<evidence type="ECO:0008006" key="3">
    <source>
        <dbReference type="Google" id="ProtNLM"/>
    </source>
</evidence>
<sequence>MDKNFGGVIWTNHALNRMRERGIKQGDAWVTWRNPDQSRCGTSGDTWVYYKTYDDQKIEVVAKKNDKGEWVILSVWSKLVSGNASRENKKNSILETIWKNFFKRKKF</sequence>
<comment type="caution">
    <text evidence="1">The sequence shown here is derived from an EMBL/GenBank/DDBJ whole genome shotgun (WGS) entry which is preliminary data.</text>
</comment>